<comment type="subcellular location">
    <subcellularLocation>
        <location evidence="1">Cell outer membrane</location>
        <topology evidence="1">Multi-pass membrane protein</topology>
    </subcellularLocation>
</comment>
<evidence type="ECO:0000256" key="5">
    <source>
        <dbReference type="SAM" id="SignalP"/>
    </source>
</evidence>
<dbReference type="InterPro" id="IPR023614">
    <property type="entry name" value="Porin_dom_sf"/>
</dbReference>
<dbReference type="InterPro" id="IPR050298">
    <property type="entry name" value="Gram-neg_bact_OMP"/>
</dbReference>
<feature type="chain" id="PRO_5046831125" evidence="5">
    <location>
        <begin position="22"/>
        <end position="339"/>
    </location>
</feature>
<evidence type="ECO:0000313" key="8">
    <source>
        <dbReference type="Proteomes" id="UP001595692"/>
    </source>
</evidence>
<dbReference type="PANTHER" id="PTHR34501">
    <property type="entry name" value="PROTEIN YDDL-RELATED"/>
    <property type="match status" value="1"/>
</dbReference>
<dbReference type="EMBL" id="JBHSAF010000014">
    <property type="protein sequence ID" value="MFC3913816.1"/>
    <property type="molecule type" value="Genomic_DNA"/>
</dbReference>
<comment type="similarity">
    <text evidence="2">Belongs to the Gram-negative porin family.</text>
</comment>
<dbReference type="RefSeq" id="WP_377152227.1">
    <property type="nucleotide sequence ID" value="NZ_JBHSAF010000014.1"/>
</dbReference>
<name>A0ABV8CNM7_9GAMM</name>
<evidence type="ECO:0000256" key="2">
    <source>
        <dbReference type="ARBA" id="ARBA00007539"/>
    </source>
</evidence>
<evidence type="ECO:0000256" key="3">
    <source>
        <dbReference type="ARBA" id="ARBA00022729"/>
    </source>
</evidence>
<dbReference type="Gene3D" id="2.40.160.10">
    <property type="entry name" value="Porin"/>
    <property type="match status" value="1"/>
</dbReference>
<dbReference type="InterPro" id="IPR001897">
    <property type="entry name" value="Porin_gammaproteobac"/>
</dbReference>
<evidence type="ECO:0000256" key="1">
    <source>
        <dbReference type="ARBA" id="ARBA00004571"/>
    </source>
</evidence>
<evidence type="ECO:0000313" key="7">
    <source>
        <dbReference type="EMBL" id="MFC3913816.1"/>
    </source>
</evidence>
<dbReference type="CDD" id="cd00342">
    <property type="entry name" value="gram_neg_porins"/>
    <property type="match status" value="1"/>
</dbReference>
<organism evidence="7 8">
    <name type="scientific">Pseudaeromonas sharmana</name>
    <dbReference type="NCBI Taxonomy" id="328412"/>
    <lineage>
        <taxon>Bacteria</taxon>
        <taxon>Pseudomonadati</taxon>
        <taxon>Pseudomonadota</taxon>
        <taxon>Gammaproteobacteria</taxon>
        <taxon>Aeromonadales</taxon>
        <taxon>Aeromonadaceae</taxon>
        <taxon>Pseudaeromonas</taxon>
    </lineage>
</organism>
<gene>
    <name evidence="7" type="ORF">ACFOSS_10105</name>
</gene>
<dbReference type="SUPFAM" id="SSF56935">
    <property type="entry name" value="Porins"/>
    <property type="match status" value="1"/>
</dbReference>
<dbReference type="PRINTS" id="PR00183">
    <property type="entry name" value="ECOLIPORIN"/>
</dbReference>
<keyword evidence="8" id="KW-1185">Reference proteome</keyword>
<sequence>MKKTLLALAVPALLAASAANAATVYEKDGQKFDVYGRAQVNVYNDTASGSDSNTLEGYGRFGIRGSTVINDKVSGFGRGEWQIDSENSDYGDSKESLKTRHFYAGFDGGEVGKVTFGQTDTAYYDAIGVTDIFNEWGSSANAYKGRQEGQIIYNNTFGGFRVGTSYQFSDDSAELSLGQDSGGNTISVPDLDYGYAANVGYTFPINVGVNAGFAKDEYAQAGQTASKTDWALSTSYGVYGEAGFYAAALYNESKVEGQGFDVTAKGYELAAMYILENDWGFLAGYNFSENKDSGEDLSDNYLLGAQYTFTSNFYTYAEYKFDQIDGADDQWTLALQYNY</sequence>
<reference evidence="8" key="1">
    <citation type="journal article" date="2019" name="Int. J. Syst. Evol. Microbiol.">
        <title>The Global Catalogue of Microorganisms (GCM) 10K type strain sequencing project: providing services to taxonomists for standard genome sequencing and annotation.</title>
        <authorList>
            <consortium name="The Broad Institute Genomics Platform"/>
            <consortium name="The Broad Institute Genome Sequencing Center for Infectious Disease"/>
            <person name="Wu L."/>
            <person name="Ma J."/>
        </authorList>
    </citation>
    <scope>NUCLEOTIDE SEQUENCE [LARGE SCALE GENOMIC DNA]</scope>
    <source>
        <strain evidence="8">CCUG 54939</strain>
    </source>
</reference>
<evidence type="ECO:0000259" key="6">
    <source>
        <dbReference type="Pfam" id="PF13609"/>
    </source>
</evidence>
<feature type="domain" description="Porin" evidence="6">
    <location>
        <begin position="7"/>
        <end position="325"/>
    </location>
</feature>
<dbReference type="Proteomes" id="UP001595692">
    <property type="component" value="Unassembled WGS sequence"/>
</dbReference>
<dbReference type="PANTHER" id="PTHR34501:SF2">
    <property type="entry name" value="OUTER MEMBRANE PORIN F-RELATED"/>
    <property type="match status" value="1"/>
</dbReference>
<keyword evidence="3 5" id="KW-0732">Signal</keyword>
<protein>
    <submittedName>
        <fullName evidence="7">Porin</fullName>
    </submittedName>
</protein>
<dbReference type="InterPro" id="IPR033900">
    <property type="entry name" value="Gram_neg_porin_domain"/>
</dbReference>
<keyword evidence="4" id="KW-0472">Membrane</keyword>
<feature type="signal peptide" evidence="5">
    <location>
        <begin position="1"/>
        <end position="21"/>
    </location>
</feature>
<evidence type="ECO:0000256" key="4">
    <source>
        <dbReference type="ARBA" id="ARBA00023136"/>
    </source>
</evidence>
<dbReference type="Pfam" id="PF13609">
    <property type="entry name" value="Porin_4"/>
    <property type="match status" value="1"/>
</dbReference>
<proteinExistence type="inferred from homology"/>
<accession>A0ABV8CNM7</accession>
<comment type="caution">
    <text evidence="7">The sequence shown here is derived from an EMBL/GenBank/DDBJ whole genome shotgun (WGS) entry which is preliminary data.</text>
</comment>